<proteinExistence type="predicted"/>
<reference evidence="1" key="1">
    <citation type="journal article" date="2022" name="bioRxiv">
        <title>Sequencing and chromosome-scale assembly of the giantPleurodeles waltlgenome.</title>
        <authorList>
            <person name="Brown T."/>
            <person name="Elewa A."/>
            <person name="Iarovenko S."/>
            <person name="Subramanian E."/>
            <person name="Araus A.J."/>
            <person name="Petzold A."/>
            <person name="Susuki M."/>
            <person name="Suzuki K.-i.T."/>
            <person name="Hayashi T."/>
            <person name="Toyoda A."/>
            <person name="Oliveira C."/>
            <person name="Osipova E."/>
            <person name="Leigh N.D."/>
            <person name="Simon A."/>
            <person name="Yun M.H."/>
        </authorList>
    </citation>
    <scope>NUCLEOTIDE SEQUENCE</scope>
    <source>
        <strain evidence="1">20211129_DDA</strain>
        <tissue evidence="1">Liver</tissue>
    </source>
</reference>
<gene>
    <name evidence="1" type="ORF">NDU88_002591</name>
</gene>
<sequence length="132" mass="14741">MHAKLTEFQDTALAEVQHLGKYAMARVYGEGERPGSALVNVIRPNKESSLIIAIQADDGGEIREPELIACIFRDCYESLYISRVALDSEELLNYIVHNELPRLVFPEQSSATLLFCISASDLVLECMALMCF</sequence>
<protein>
    <submittedName>
        <fullName evidence="1">Uncharacterized protein</fullName>
    </submittedName>
</protein>
<dbReference type="Proteomes" id="UP001066276">
    <property type="component" value="Chromosome 9"/>
</dbReference>
<name>A0AAV7MT90_PLEWA</name>
<organism evidence="1 2">
    <name type="scientific">Pleurodeles waltl</name>
    <name type="common">Iberian ribbed newt</name>
    <dbReference type="NCBI Taxonomy" id="8319"/>
    <lineage>
        <taxon>Eukaryota</taxon>
        <taxon>Metazoa</taxon>
        <taxon>Chordata</taxon>
        <taxon>Craniata</taxon>
        <taxon>Vertebrata</taxon>
        <taxon>Euteleostomi</taxon>
        <taxon>Amphibia</taxon>
        <taxon>Batrachia</taxon>
        <taxon>Caudata</taxon>
        <taxon>Salamandroidea</taxon>
        <taxon>Salamandridae</taxon>
        <taxon>Pleurodelinae</taxon>
        <taxon>Pleurodeles</taxon>
    </lineage>
</organism>
<accession>A0AAV7MT90</accession>
<dbReference type="EMBL" id="JANPWB010000013">
    <property type="protein sequence ID" value="KAJ1105183.1"/>
    <property type="molecule type" value="Genomic_DNA"/>
</dbReference>
<evidence type="ECO:0000313" key="1">
    <source>
        <dbReference type="EMBL" id="KAJ1105183.1"/>
    </source>
</evidence>
<evidence type="ECO:0000313" key="2">
    <source>
        <dbReference type="Proteomes" id="UP001066276"/>
    </source>
</evidence>
<keyword evidence="2" id="KW-1185">Reference proteome</keyword>
<comment type="caution">
    <text evidence="1">The sequence shown here is derived from an EMBL/GenBank/DDBJ whole genome shotgun (WGS) entry which is preliminary data.</text>
</comment>
<dbReference type="AlphaFoldDB" id="A0AAV7MT90"/>